<dbReference type="AlphaFoldDB" id="A0A2X3AWY8"/>
<name>A0A2X3AWY8_9HELI</name>
<dbReference type="Gene3D" id="3.40.50.1580">
    <property type="entry name" value="Nucleoside phosphorylase domain"/>
    <property type="match status" value="1"/>
</dbReference>
<dbReference type="InterPro" id="IPR035994">
    <property type="entry name" value="Nucleoside_phosphorylase_sf"/>
</dbReference>
<sequence>MLICAGRNEMIKYAIPIGVGLVEASIGLTQLCLKENVKQVTFVGTAGSYSYDIPLLSICTSTQATQIESGFLFGECYTPLENCIAIESQPGVSHETYSHILVNSSNYITTNSNVSNKMTNAGIFIENMEFFAVLRVAQEFYIPACGIFCITNYCNENAHRDFLINQSCAKIELEKYIANEYKKYL</sequence>
<feature type="domain" description="Nucleoside phosphorylase" evidence="1">
    <location>
        <begin position="18"/>
        <end position="160"/>
    </location>
</feature>
<gene>
    <name evidence="2" type="ORF">NCTC13102_00079</name>
</gene>
<evidence type="ECO:0000259" key="1">
    <source>
        <dbReference type="Pfam" id="PF01048"/>
    </source>
</evidence>
<evidence type="ECO:0000313" key="2">
    <source>
        <dbReference type="EMBL" id="SQB97348.1"/>
    </source>
</evidence>
<dbReference type="RefSeq" id="WP_023947459.1">
    <property type="nucleotide sequence ID" value="NZ_JAERIV010000009.1"/>
</dbReference>
<dbReference type="GO" id="GO:0009116">
    <property type="term" value="P:nucleoside metabolic process"/>
    <property type="evidence" value="ECO:0007669"/>
    <property type="project" value="InterPro"/>
</dbReference>
<dbReference type="EMBL" id="UAWL01000006">
    <property type="protein sequence ID" value="SQB97348.1"/>
    <property type="molecule type" value="Genomic_DNA"/>
</dbReference>
<dbReference type="Pfam" id="PF01048">
    <property type="entry name" value="PNP_UDP_1"/>
    <property type="match status" value="1"/>
</dbReference>
<dbReference type="SUPFAM" id="SSF53167">
    <property type="entry name" value="Purine and uridine phosphorylases"/>
    <property type="match status" value="1"/>
</dbReference>
<dbReference type="InterPro" id="IPR000845">
    <property type="entry name" value="Nucleoside_phosphorylase_d"/>
</dbReference>
<evidence type="ECO:0000313" key="3">
    <source>
        <dbReference type="Proteomes" id="UP000250166"/>
    </source>
</evidence>
<accession>A0A2X3AWY8</accession>
<proteinExistence type="predicted"/>
<dbReference type="Proteomes" id="UP000250166">
    <property type="component" value="Unassembled WGS sequence"/>
</dbReference>
<protein>
    <submittedName>
        <fullName evidence="2">Purine nucleoside phosphorylase</fullName>
    </submittedName>
</protein>
<dbReference type="GO" id="GO:0003824">
    <property type="term" value="F:catalytic activity"/>
    <property type="evidence" value="ECO:0007669"/>
    <property type="project" value="InterPro"/>
</dbReference>
<organism evidence="2 3">
    <name type="scientific">Helicobacter fennelliae</name>
    <dbReference type="NCBI Taxonomy" id="215"/>
    <lineage>
        <taxon>Bacteria</taxon>
        <taxon>Pseudomonadati</taxon>
        <taxon>Campylobacterota</taxon>
        <taxon>Epsilonproteobacteria</taxon>
        <taxon>Campylobacterales</taxon>
        <taxon>Helicobacteraceae</taxon>
        <taxon>Helicobacter</taxon>
    </lineage>
</organism>
<reference evidence="2 3" key="1">
    <citation type="submission" date="2018-06" db="EMBL/GenBank/DDBJ databases">
        <authorList>
            <consortium name="Pathogen Informatics"/>
            <person name="Doyle S."/>
        </authorList>
    </citation>
    <scope>NUCLEOTIDE SEQUENCE [LARGE SCALE GENOMIC DNA]</scope>
    <source>
        <strain evidence="2 3">NCTC13102</strain>
    </source>
</reference>